<dbReference type="InterPro" id="IPR052086">
    <property type="entry name" value="Mannan_Polymerase_Subunit"/>
</dbReference>
<name>A0A433DEB7_9FUNG</name>
<dbReference type="Proteomes" id="UP000268093">
    <property type="component" value="Unassembled WGS sequence"/>
</dbReference>
<dbReference type="PANTHER" id="PTHR43083">
    <property type="entry name" value="MANNAN POLYMERASE II"/>
    <property type="match status" value="1"/>
</dbReference>
<dbReference type="GO" id="GO:0000032">
    <property type="term" value="P:cell wall mannoprotein biosynthetic process"/>
    <property type="evidence" value="ECO:0007669"/>
    <property type="project" value="TreeGrafter"/>
</dbReference>
<dbReference type="PANTHER" id="PTHR43083:SF6">
    <property type="entry name" value="MANNAN POLYMERASE COMPLEXES SUBUNIT MNN9"/>
    <property type="match status" value="1"/>
</dbReference>
<protein>
    <submittedName>
        <fullName evidence="3">Anp1-domain-containing protein</fullName>
    </submittedName>
</protein>
<dbReference type="SUPFAM" id="SSF53448">
    <property type="entry name" value="Nucleotide-diphospho-sugar transferases"/>
    <property type="match status" value="1"/>
</dbReference>
<dbReference type="GO" id="GO:0000136">
    <property type="term" value="C:mannan polymerase complex"/>
    <property type="evidence" value="ECO:0007669"/>
    <property type="project" value="TreeGrafter"/>
</dbReference>
<evidence type="ECO:0000313" key="4">
    <source>
        <dbReference type="Proteomes" id="UP000268093"/>
    </source>
</evidence>
<feature type="transmembrane region" description="Helical" evidence="2">
    <location>
        <begin position="24"/>
        <end position="43"/>
    </location>
</feature>
<keyword evidence="2" id="KW-0812">Transmembrane</keyword>
<keyword evidence="4" id="KW-1185">Reference proteome</keyword>
<dbReference type="AlphaFoldDB" id="A0A433DEB7"/>
<evidence type="ECO:0000256" key="1">
    <source>
        <dbReference type="ARBA" id="ARBA00037964"/>
    </source>
</evidence>
<dbReference type="Pfam" id="PF03452">
    <property type="entry name" value="Anp1"/>
    <property type="match status" value="1"/>
</dbReference>
<organism evidence="3 4">
    <name type="scientific">Jimgerdemannia flammicorona</name>
    <dbReference type="NCBI Taxonomy" id="994334"/>
    <lineage>
        <taxon>Eukaryota</taxon>
        <taxon>Fungi</taxon>
        <taxon>Fungi incertae sedis</taxon>
        <taxon>Mucoromycota</taxon>
        <taxon>Mucoromycotina</taxon>
        <taxon>Endogonomycetes</taxon>
        <taxon>Endogonales</taxon>
        <taxon>Endogonaceae</taxon>
        <taxon>Jimgerdemannia</taxon>
    </lineage>
</organism>
<accession>A0A433DEB7</accession>
<dbReference type="GO" id="GO:0000009">
    <property type="term" value="F:alpha-1,6-mannosyltransferase activity"/>
    <property type="evidence" value="ECO:0007669"/>
    <property type="project" value="TreeGrafter"/>
</dbReference>
<gene>
    <name evidence="3" type="ORF">BC936DRAFT_143134</name>
</gene>
<evidence type="ECO:0000256" key="2">
    <source>
        <dbReference type="SAM" id="Phobius"/>
    </source>
</evidence>
<comment type="similarity">
    <text evidence="1">Belongs to the ANP1/MMN9/VAN1 family.</text>
</comment>
<keyword evidence="2" id="KW-1133">Transmembrane helix</keyword>
<dbReference type="GO" id="GO:0006487">
    <property type="term" value="P:protein N-linked glycosylation"/>
    <property type="evidence" value="ECO:0007669"/>
    <property type="project" value="TreeGrafter"/>
</dbReference>
<sequence>MFNTSVYEKTSRVFSSNVRLSKRFLVAILSAICIAVIYIALLSPSSRGWESQCTDNRWTTTNPAEMEAAFLVPSQFTFLNLNTLNATTHPKERREHILILTPLKNASPYLGRHFELLDRLSYPKELISIAFLVSDTTDDTVQMLKEYADIFLNRPNHADRFHRIQVFEKDFHYELPEDKRHTYALQPLRRSVMARSRNYLLNTALNEEHSWVLWLDVDIVDYPETVLEDLMSVNVDVVVPNCLLKREDGQFWGYDKNNWQETEESLALQKDLDPDFVFLEGYWEFVTHRLLLIDMPTHLGKFAKFPLDGVGGTFTLVKAQVHREGANFPAYPFQHQMETEGFAKMAKAMGFGVYGLPGYMVYHTTNSS</sequence>
<comment type="caution">
    <text evidence="3">The sequence shown here is derived from an EMBL/GenBank/DDBJ whole genome shotgun (WGS) entry which is preliminary data.</text>
</comment>
<proteinExistence type="inferred from homology"/>
<dbReference type="OrthoDB" id="2405412at2759"/>
<dbReference type="EMBL" id="RBNI01002543">
    <property type="protein sequence ID" value="RUP49169.1"/>
    <property type="molecule type" value="Genomic_DNA"/>
</dbReference>
<evidence type="ECO:0000313" key="3">
    <source>
        <dbReference type="EMBL" id="RUP49169.1"/>
    </source>
</evidence>
<reference evidence="3 4" key="1">
    <citation type="journal article" date="2018" name="New Phytol.">
        <title>Phylogenomics of Endogonaceae and evolution of mycorrhizas within Mucoromycota.</title>
        <authorList>
            <person name="Chang Y."/>
            <person name="Desiro A."/>
            <person name="Na H."/>
            <person name="Sandor L."/>
            <person name="Lipzen A."/>
            <person name="Clum A."/>
            <person name="Barry K."/>
            <person name="Grigoriev I.V."/>
            <person name="Martin F.M."/>
            <person name="Stajich J.E."/>
            <person name="Smith M.E."/>
            <person name="Bonito G."/>
            <person name="Spatafora J.W."/>
        </authorList>
    </citation>
    <scope>NUCLEOTIDE SEQUENCE [LARGE SCALE GENOMIC DNA]</scope>
    <source>
        <strain evidence="3 4">GMNB39</strain>
    </source>
</reference>
<keyword evidence="2" id="KW-0472">Membrane</keyword>
<dbReference type="Gene3D" id="3.90.550.10">
    <property type="entry name" value="Spore Coat Polysaccharide Biosynthesis Protein SpsA, Chain A"/>
    <property type="match status" value="1"/>
</dbReference>
<dbReference type="InterPro" id="IPR029044">
    <property type="entry name" value="Nucleotide-diphossugar_trans"/>
</dbReference>